<dbReference type="Pfam" id="PF12796">
    <property type="entry name" value="Ank_2"/>
    <property type="match status" value="2"/>
</dbReference>
<evidence type="ECO:0000313" key="3">
    <source>
        <dbReference type="Proteomes" id="UP001428341"/>
    </source>
</evidence>
<dbReference type="EMBL" id="JBCGBO010000024">
    <property type="protein sequence ID" value="KAK9182723.1"/>
    <property type="molecule type" value="Genomic_DNA"/>
</dbReference>
<reference evidence="2 3" key="1">
    <citation type="submission" date="2024-05" db="EMBL/GenBank/DDBJ databases">
        <title>Haplotype-resolved chromosome-level genome assembly of Huyou (Citrus changshanensis).</title>
        <authorList>
            <person name="Miao C."/>
            <person name="Chen W."/>
            <person name="Wu Y."/>
            <person name="Wang L."/>
            <person name="Zhao S."/>
            <person name="Grierson D."/>
            <person name="Xu C."/>
            <person name="Chen K."/>
        </authorList>
    </citation>
    <scope>NUCLEOTIDE SEQUENCE [LARGE SCALE GENOMIC DNA]</scope>
    <source>
        <strain evidence="2">01-14</strain>
        <tissue evidence="2">Leaf</tissue>
    </source>
</reference>
<dbReference type="PANTHER" id="PTHR24121">
    <property type="entry name" value="NO MECHANORECEPTOR POTENTIAL C, ISOFORM D-RELATED"/>
    <property type="match status" value="1"/>
</dbReference>
<protein>
    <submittedName>
        <fullName evidence="2">Uncharacterized protein</fullName>
    </submittedName>
</protein>
<dbReference type="Proteomes" id="UP001428341">
    <property type="component" value="Unassembled WGS sequence"/>
</dbReference>
<keyword evidence="3" id="KW-1185">Reference proteome</keyword>
<dbReference type="PROSITE" id="PS50297">
    <property type="entry name" value="ANK_REP_REGION"/>
    <property type="match status" value="2"/>
</dbReference>
<dbReference type="SMART" id="SM00248">
    <property type="entry name" value="ANK"/>
    <property type="match status" value="4"/>
</dbReference>
<evidence type="ECO:0000313" key="2">
    <source>
        <dbReference type="EMBL" id="KAK9182723.1"/>
    </source>
</evidence>
<dbReference type="InterPro" id="IPR036770">
    <property type="entry name" value="Ankyrin_rpt-contain_sf"/>
</dbReference>
<keyword evidence="1" id="KW-0040">ANK repeat</keyword>
<name>A0AAP0LQN4_9ROSI</name>
<dbReference type="AlphaFoldDB" id="A0AAP0LQN4"/>
<feature type="repeat" description="ANK" evidence="1">
    <location>
        <begin position="127"/>
        <end position="153"/>
    </location>
</feature>
<sequence>MDPSLYKAAAEGNIEPSFDNEQHLPLLVTPIKNTILHIHITSTNNNQGPKISTNFVEQLLDLCPSLLLQVNAKGETPLHAAAKCGHLAIVEALVMRAKARQMHEELESGGVGYGATCRQMLRTMDNEGNTALHGAVRNGYIDVVEILIKEDPDRCSYCANDCGETPLFIAAERGSFQIVAEILETCTSVAHHGPDGKTALHAAVMSFDLGNV</sequence>
<comment type="caution">
    <text evidence="2">The sequence shown here is derived from an EMBL/GenBank/DDBJ whole genome shotgun (WGS) entry which is preliminary data.</text>
</comment>
<evidence type="ECO:0000256" key="1">
    <source>
        <dbReference type="PROSITE-ProRule" id="PRU00023"/>
    </source>
</evidence>
<dbReference type="SUPFAM" id="SSF48403">
    <property type="entry name" value="Ankyrin repeat"/>
    <property type="match status" value="1"/>
</dbReference>
<gene>
    <name evidence="2" type="ORF">WN944_025869</name>
</gene>
<organism evidence="2 3">
    <name type="scientific">Citrus x changshan-huyou</name>
    <dbReference type="NCBI Taxonomy" id="2935761"/>
    <lineage>
        <taxon>Eukaryota</taxon>
        <taxon>Viridiplantae</taxon>
        <taxon>Streptophyta</taxon>
        <taxon>Embryophyta</taxon>
        <taxon>Tracheophyta</taxon>
        <taxon>Spermatophyta</taxon>
        <taxon>Magnoliopsida</taxon>
        <taxon>eudicotyledons</taxon>
        <taxon>Gunneridae</taxon>
        <taxon>Pentapetalae</taxon>
        <taxon>rosids</taxon>
        <taxon>malvids</taxon>
        <taxon>Sapindales</taxon>
        <taxon>Rutaceae</taxon>
        <taxon>Aurantioideae</taxon>
        <taxon>Citrus</taxon>
    </lineage>
</organism>
<dbReference type="PANTHER" id="PTHR24121:SF22">
    <property type="entry name" value="PROTEIN ACCELERATED CELL DEATH 6-LIKE"/>
    <property type="match status" value="1"/>
</dbReference>
<dbReference type="PROSITE" id="PS50088">
    <property type="entry name" value="ANK_REPEAT"/>
    <property type="match status" value="2"/>
</dbReference>
<dbReference type="Pfam" id="PF00023">
    <property type="entry name" value="Ank"/>
    <property type="match status" value="1"/>
</dbReference>
<proteinExistence type="predicted"/>
<dbReference type="Gene3D" id="1.25.40.20">
    <property type="entry name" value="Ankyrin repeat-containing domain"/>
    <property type="match status" value="2"/>
</dbReference>
<accession>A0AAP0LQN4</accession>
<dbReference type="InterPro" id="IPR002110">
    <property type="entry name" value="Ankyrin_rpt"/>
</dbReference>
<feature type="repeat" description="ANK" evidence="1">
    <location>
        <begin position="73"/>
        <end position="94"/>
    </location>
</feature>